<dbReference type="GO" id="GO:0005829">
    <property type="term" value="C:cytosol"/>
    <property type="evidence" value="ECO:0007669"/>
    <property type="project" value="TreeGrafter"/>
</dbReference>
<dbReference type="PANTHER" id="PTHR30160">
    <property type="entry name" value="TETRAACYLDISACCHARIDE 4'-KINASE-RELATED"/>
    <property type="match status" value="1"/>
</dbReference>
<reference evidence="3" key="1">
    <citation type="journal article" date="2020" name="mSystems">
        <title>Genome- and Community-Level Interaction Insights into Carbon Utilization and Element Cycling Functions of Hydrothermarchaeota in Hydrothermal Sediment.</title>
        <authorList>
            <person name="Zhou Z."/>
            <person name="Liu Y."/>
            <person name="Xu W."/>
            <person name="Pan J."/>
            <person name="Luo Z.H."/>
            <person name="Li M."/>
        </authorList>
    </citation>
    <scope>NUCLEOTIDE SEQUENCE [LARGE SCALE GENOMIC DNA]</scope>
    <source>
        <strain evidence="3">SpSt-897</strain>
    </source>
</reference>
<dbReference type="InterPro" id="IPR051199">
    <property type="entry name" value="LPS_LOS_Heptosyltrfase"/>
</dbReference>
<dbReference type="GO" id="GO:0009244">
    <property type="term" value="P:lipopolysaccharide core region biosynthetic process"/>
    <property type="evidence" value="ECO:0007669"/>
    <property type="project" value="TreeGrafter"/>
</dbReference>
<comment type="caution">
    <text evidence="3">The sequence shown here is derived from an EMBL/GenBank/DDBJ whole genome shotgun (WGS) entry which is preliminary data.</text>
</comment>
<protein>
    <submittedName>
        <fullName evidence="3">Glycosyltransferase family 9 protein</fullName>
    </submittedName>
</protein>
<keyword evidence="2 3" id="KW-0808">Transferase</keyword>
<evidence type="ECO:0000256" key="2">
    <source>
        <dbReference type="ARBA" id="ARBA00022679"/>
    </source>
</evidence>
<proteinExistence type="predicted"/>
<dbReference type="GO" id="GO:0008713">
    <property type="term" value="F:ADP-heptose-lipopolysaccharide heptosyltransferase activity"/>
    <property type="evidence" value="ECO:0007669"/>
    <property type="project" value="TreeGrafter"/>
</dbReference>
<dbReference type="AlphaFoldDB" id="A0A7C3UXJ5"/>
<evidence type="ECO:0000313" key="3">
    <source>
        <dbReference type="EMBL" id="HGF34018.1"/>
    </source>
</evidence>
<dbReference type="Pfam" id="PF01075">
    <property type="entry name" value="Glyco_transf_9"/>
    <property type="match status" value="1"/>
</dbReference>
<dbReference type="Gene3D" id="3.40.50.2000">
    <property type="entry name" value="Glycogen Phosphorylase B"/>
    <property type="match status" value="2"/>
</dbReference>
<dbReference type="PANTHER" id="PTHR30160:SF1">
    <property type="entry name" value="LIPOPOLYSACCHARIDE 1,2-N-ACETYLGLUCOSAMINETRANSFERASE-RELATED"/>
    <property type="match status" value="1"/>
</dbReference>
<keyword evidence="1" id="KW-0328">Glycosyltransferase</keyword>
<name>A0A7C3UXJ5_9BACT</name>
<dbReference type="SUPFAM" id="SSF53756">
    <property type="entry name" value="UDP-Glycosyltransferase/glycogen phosphorylase"/>
    <property type="match status" value="1"/>
</dbReference>
<organism evidence="3">
    <name type="scientific">Desulfobacca acetoxidans</name>
    <dbReference type="NCBI Taxonomy" id="60893"/>
    <lineage>
        <taxon>Bacteria</taxon>
        <taxon>Pseudomonadati</taxon>
        <taxon>Thermodesulfobacteriota</taxon>
        <taxon>Desulfobaccia</taxon>
        <taxon>Desulfobaccales</taxon>
        <taxon>Desulfobaccaceae</taxon>
        <taxon>Desulfobacca</taxon>
    </lineage>
</organism>
<gene>
    <name evidence="3" type="ORF">ENW96_06465</name>
</gene>
<accession>A0A7C3UXJ5</accession>
<dbReference type="InterPro" id="IPR002201">
    <property type="entry name" value="Glyco_trans_9"/>
</dbReference>
<evidence type="ECO:0000256" key="1">
    <source>
        <dbReference type="ARBA" id="ARBA00022676"/>
    </source>
</evidence>
<dbReference type="CDD" id="cd03789">
    <property type="entry name" value="GT9_LPS_heptosyltransferase"/>
    <property type="match status" value="1"/>
</dbReference>
<dbReference type="EMBL" id="DTMF01000163">
    <property type="protein sequence ID" value="HGF34018.1"/>
    <property type="molecule type" value="Genomic_DNA"/>
</dbReference>
<sequence length="327" mass="35091">MSPPSGIDAQFFPESVTQIFCWHQGALGDLLLAGPALTAVSQHYPEARFIGVGKPALWDLLAGTLPLESIWEGGEAVWSGLFQEQGGFSSLLKERLTGIDLALVFSPRERPGFLARLVEGGIRHAVWIPSFPAGGSEHVTAIQARRLRELGIAASPGPFRLRLEPEAEELTGFRPTDRILALAPGSGGPAKNWPLSRYYEVARALAWEAGLKVVWLAGPAEERILSYIQGLAAAQGQKVWANQPLSRVARLLARVQVYLGGDSGLTHLAAAAGTPRVVALFGPTDPRVWAPLGEQITVLTPPEGAGPQRSLEKLSTAAVLAEIRRFL</sequence>